<dbReference type="Gene3D" id="2.40.128.20">
    <property type="match status" value="1"/>
</dbReference>
<evidence type="ECO:0000256" key="1">
    <source>
        <dbReference type="SAM" id="SignalP"/>
    </source>
</evidence>
<feature type="chain" id="PRO_5035183798" evidence="1">
    <location>
        <begin position="20"/>
        <end position="161"/>
    </location>
</feature>
<dbReference type="EMBL" id="CP047289">
    <property type="protein sequence ID" value="QUS34792.1"/>
    <property type="molecule type" value="Genomic_DNA"/>
</dbReference>
<dbReference type="SUPFAM" id="SSF50814">
    <property type="entry name" value="Lipocalins"/>
    <property type="match status" value="1"/>
</dbReference>
<gene>
    <name evidence="3" type="ORF">GR316_00020</name>
</gene>
<dbReference type="RefSeq" id="WP_249218774.1">
    <property type="nucleotide sequence ID" value="NZ_CP047289.1"/>
</dbReference>
<feature type="domain" description="Lipocalin/cytosolic fatty-acid binding" evidence="2">
    <location>
        <begin position="103"/>
        <end position="160"/>
    </location>
</feature>
<accession>A0A8J8MQW4</accession>
<organism evidence="3 4">
    <name type="scientific">Falsirhodobacter algicola</name>
    <dbReference type="NCBI Taxonomy" id="2692330"/>
    <lineage>
        <taxon>Bacteria</taxon>
        <taxon>Pseudomonadati</taxon>
        <taxon>Pseudomonadota</taxon>
        <taxon>Alphaproteobacteria</taxon>
        <taxon>Rhodobacterales</taxon>
        <taxon>Paracoccaceae</taxon>
        <taxon>Falsirhodobacter</taxon>
    </lineage>
</organism>
<feature type="signal peptide" evidence="1">
    <location>
        <begin position="1"/>
        <end position="19"/>
    </location>
</feature>
<dbReference type="AlphaFoldDB" id="A0A8J8MQW4"/>
<dbReference type="Pfam" id="PF08212">
    <property type="entry name" value="Lipocalin_2"/>
    <property type="match status" value="1"/>
</dbReference>
<proteinExistence type="predicted"/>
<keyword evidence="1" id="KW-0732">Signal</keyword>
<name>A0A8J8MQW4_9RHOB</name>
<dbReference type="InterPro" id="IPR000566">
    <property type="entry name" value="Lipocln_cytosolic_FA-bd_dom"/>
</dbReference>
<dbReference type="Proteomes" id="UP000679284">
    <property type="component" value="Chromosome"/>
</dbReference>
<dbReference type="KEGG" id="fap:GR316_00020"/>
<evidence type="ECO:0000259" key="2">
    <source>
        <dbReference type="Pfam" id="PF08212"/>
    </source>
</evidence>
<keyword evidence="4" id="KW-1185">Reference proteome</keyword>
<evidence type="ECO:0000313" key="3">
    <source>
        <dbReference type="EMBL" id="QUS34792.1"/>
    </source>
</evidence>
<protein>
    <submittedName>
        <fullName evidence="3">Lipocalin</fullName>
    </submittedName>
</protein>
<dbReference type="InterPro" id="IPR012674">
    <property type="entry name" value="Calycin"/>
</dbReference>
<evidence type="ECO:0000313" key="4">
    <source>
        <dbReference type="Proteomes" id="UP000679284"/>
    </source>
</evidence>
<sequence length="161" mass="17358">MRRLALLLLALAACTRAPAPPPAAEVFRDASAPIWSNASFDAQRLSGTWRQVAGFGADCAPGAVRFEGGRISGSLCLDGEERRFDGPITTAGPARLLPAGESQPWWILWIDIDERSMAIGTPSGAFGFVLDRTGAIPADRLKAAAEILDWNGYDMARFRRL</sequence>
<reference evidence="3" key="1">
    <citation type="submission" date="2020-01" db="EMBL/GenBank/DDBJ databases">
        <authorList>
            <person name="Yang Y."/>
            <person name="Kwon Y.M."/>
        </authorList>
    </citation>
    <scope>NUCLEOTIDE SEQUENCE</scope>
    <source>
        <strain evidence="3">PG104</strain>
    </source>
</reference>